<organism evidence="3 4">
    <name type="scientific">Aliikangiella marina</name>
    <dbReference type="NCBI Taxonomy" id="1712262"/>
    <lineage>
        <taxon>Bacteria</taxon>
        <taxon>Pseudomonadati</taxon>
        <taxon>Pseudomonadota</taxon>
        <taxon>Gammaproteobacteria</taxon>
        <taxon>Oceanospirillales</taxon>
        <taxon>Pleioneaceae</taxon>
        <taxon>Aliikangiella</taxon>
    </lineage>
</organism>
<dbReference type="RefSeq" id="WP_142942766.1">
    <property type="nucleotide sequence ID" value="NZ_VIKR01000003.1"/>
</dbReference>
<comment type="caution">
    <text evidence="3">The sequence shown here is derived from an EMBL/GenBank/DDBJ whole genome shotgun (WGS) entry which is preliminary data.</text>
</comment>
<dbReference type="InterPro" id="IPR025218">
    <property type="entry name" value="DUF4426"/>
</dbReference>
<dbReference type="OrthoDB" id="8563353at2"/>
<dbReference type="Pfam" id="PF14467">
    <property type="entry name" value="DUF4426"/>
    <property type="match status" value="1"/>
</dbReference>
<feature type="signal peptide" evidence="1">
    <location>
        <begin position="1"/>
        <end position="26"/>
    </location>
</feature>
<feature type="chain" id="PRO_5021941700" evidence="1">
    <location>
        <begin position="27"/>
        <end position="145"/>
    </location>
</feature>
<keyword evidence="4" id="KW-1185">Reference proteome</keyword>
<name>A0A545TA20_9GAMM</name>
<protein>
    <submittedName>
        <fullName evidence="3">DUF4426 domain-containing protein</fullName>
    </submittedName>
</protein>
<dbReference type="EMBL" id="VIKR01000003">
    <property type="protein sequence ID" value="TQV74058.1"/>
    <property type="molecule type" value="Genomic_DNA"/>
</dbReference>
<proteinExistence type="predicted"/>
<dbReference type="Gene3D" id="2.60.40.3340">
    <property type="entry name" value="Domain of unknown function DUF4426"/>
    <property type="match status" value="1"/>
</dbReference>
<dbReference type="Proteomes" id="UP000317839">
    <property type="component" value="Unassembled WGS sequence"/>
</dbReference>
<evidence type="ECO:0000259" key="2">
    <source>
        <dbReference type="Pfam" id="PF14467"/>
    </source>
</evidence>
<evidence type="ECO:0000313" key="3">
    <source>
        <dbReference type="EMBL" id="TQV74058.1"/>
    </source>
</evidence>
<sequence length="145" mass="16256">MFLKHANLKLSIIIATCFLFAPIAQANVHTIGDITIHYNALSTANIPAEVAAAYKIRRSGRTGIVNITVMKNDKPVIANVFGNGKNLTGQLKELAFKEIREDQAVYYIATFTFNNSEKLSFDLQIQPERKGKLIPLTFRQELFID</sequence>
<keyword evidence="1" id="KW-0732">Signal</keyword>
<reference evidence="3 4" key="1">
    <citation type="submission" date="2019-06" db="EMBL/GenBank/DDBJ databases">
        <title>Draft genome of Aliikangiella marina GYP-15.</title>
        <authorList>
            <person name="Wang G."/>
        </authorList>
    </citation>
    <scope>NUCLEOTIDE SEQUENCE [LARGE SCALE GENOMIC DNA]</scope>
    <source>
        <strain evidence="3 4">GYP-15</strain>
    </source>
</reference>
<feature type="domain" description="DUF4426" evidence="2">
    <location>
        <begin position="29"/>
        <end position="145"/>
    </location>
</feature>
<gene>
    <name evidence="3" type="ORF">FLL45_14465</name>
</gene>
<evidence type="ECO:0000256" key="1">
    <source>
        <dbReference type="SAM" id="SignalP"/>
    </source>
</evidence>
<dbReference type="AlphaFoldDB" id="A0A545TA20"/>
<evidence type="ECO:0000313" key="4">
    <source>
        <dbReference type="Proteomes" id="UP000317839"/>
    </source>
</evidence>
<accession>A0A545TA20</accession>